<dbReference type="EMBL" id="CP072801">
    <property type="protein sequence ID" value="QTR45389.1"/>
    <property type="molecule type" value="Genomic_DNA"/>
</dbReference>
<proteinExistence type="predicted"/>
<dbReference type="RefSeq" id="WP_210221802.1">
    <property type="nucleotide sequence ID" value="NZ_CP072801.1"/>
</dbReference>
<evidence type="ECO:0000259" key="1">
    <source>
        <dbReference type="Pfam" id="PF03869"/>
    </source>
</evidence>
<dbReference type="GO" id="GO:0003677">
    <property type="term" value="F:DNA binding"/>
    <property type="evidence" value="ECO:0007669"/>
    <property type="project" value="UniProtKB-KW"/>
</dbReference>
<evidence type="ECO:0000313" key="3">
    <source>
        <dbReference type="Proteomes" id="UP000672039"/>
    </source>
</evidence>
<dbReference type="Gene3D" id="1.10.1220.10">
    <property type="entry name" value="Met repressor-like"/>
    <property type="match status" value="1"/>
</dbReference>
<organism evidence="2 3">
    <name type="scientific">Thiothrix litoralis</name>
    <dbReference type="NCBI Taxonomy" id="2891210"/>
    <lineage>
        <taxon>Bacteria</taxon>
        <taxon>Pseudomonadati</taxon>
        <taxon>Pseudomonadota</taxon>
        <taxon>Gammaproteobacteria</taxon>
        <taxon>Thiotrichales</taxon>
        <taxon>Thiotrichaceae</taxon>
        <taxon>Thiothrix</taxon>
    </lineage>
</organism>
<feature type="domain" description="Arc-like DNA binding" evidence="1">
    <location>
        <begin position="7"/>
        <end position="44"/>
    </location>
</feature>
<gene>
    <name evidence="2" type="ORF">J9253_15455</name>
</gene>
<evidence type="ECO:0000313" key="2">
    <source>
        <dbReference type="EMBL" id="QTR45389.1"/>
    </source>
</evidence>
<dbReference type="Proteomes" id="UP000672039">
    <property type="component" value="Chromosome"/>
</dbReference>
<dbReference type="InterPro" id="IPR010985">
    <property type="entry name" value="Ribbon_hlx_hlx"/>
</dbReference>
<dbReference type="SUPFAM" id="SSF47598">
    <property type="entry name" value="Ribbon-helix-helix"/>
    <property type="match status" value="1"/>
</dbReference>
<sequence>MEKQQTQIRLPAEMFKEIKRQARENNRSMNGQLLELVQKGMKSEKQEAERKAQTA</sequence>
<keyword evidence="2" id="KW-0238">DNA-binding</keyword>
<protein>
    <submittedName>
        <fullName evidence="2">Arc family DNA-binding protein</fullName>
    </submittedName>
</protein>
<dbReference type="InterPro" id="IPR013321">
    <property type="entry name" value="Arc_rbn_hlx_hlx"/>
</dbReference>
<name>A0ABX7WUQ1_9GAMM</name>
<dbReference type="Pfam" id="PF03869">
    <property type="entry name" value="Arc"/>
    <property type="match status" value="1"/>
</dbReference>
<accession>A0ABX7WUQ1</accession>
<keyword evidence="3" id="KW-1185">Reference proteome</keyword>
<dbReference type="InterPro" id="IPR005569">
    <property type="entry name" value="Arc_DNA-bd_dom"/>
</dbReference>
<reference evidence="2 3" key="1">
    <citation type="submission" date="2021-04" db="EMBL/GenBank/DDBJ databases">
        <title>Genomics, taxonomy and metabolism of representatives of sulfur bacteria of the genus Thiothrix: Thiothrix fructosivorans QT, Thiothrix unzii A1T and three new species, Thiothrix subterranea sp. nov., Thiothrix litoralis sp. nov. and 'Candidatus Thiothrix anitrata' sp. nov.</title>
        <authorList>
            <person name="Ravin N.V."/>
            <person name="Smolyakov D."/>
            <person name="Rudenko T.S."/>
            <person name="Mardanov A.V."/>
            <person name="Beletsky A.V."/>
            <person name="Markov N.D."/>
            <person name="Fomenkov A.I."/>
            <person name="Roberts R.J."/>
            <person name="Karnachuk O.V."/>
            <person name="Novikov A."/>
            <person name="Grabovich M.Y."/>
        </authorList>
    </citation>
    <scope>NUCLEOTIDE SEQUENCE [LARGE SCALE GENOMIC DNA]</scope>
    <source>
        <strain evidence="2 3">AS</strain>
    </source>
</reference>